<keyword evidence="2" id="KW-1185">Reference proteome</keyword>
<dbReference type="Proteomes" id="UP001163321">
    <property type="component" value="Chromosome 6"/>
</dbReference>
<dbReference type="EMBL" id="CM047585">
    <property type="protein sequence ID" value="KAI9910449.1"/>
    <property type="molecule type" value="Genomic_DNA"/>
</dbReference>
<reference evidence="1 2" key="1">
    <citation type="journal article" date="2022" name="bioRxiv">
        <title>The genome of the oomycete Peronosclerospora sorghi, a cosmopolitan pathogen of maize and sorghum, is inflated with dispersed pseudogenes.</title>
        <authorList>
            <person name="Fletcher K."/>
            <person name="Martin F."/>
            <person name="Isakeit T."/>
            <person name="Cavanaugh K."/>
            <person name="Magill C."/>
            <person name="Michelmore R."/>
        </authorList>
    </citation>
    <scope>NUCLEOTIDE SEQUENCE [LARGE SCALE GENOMIC DNA]</scope>
    <source>
        <strain evidence="1">P6</strain>
    </source>
</reference>
<accession>A0ACC0VVF4</accession>
<sequence>MRPFRDASSLELIERVSRWSRSHQEEPVDLKWERDASPTAVVSTPASTFNALDSPRKNGALDKPSPSPACILWDRRYFGLVLHSAAVGLVSTALPQCVYPFLTCYLNMQGTQTLSARTVLGLPWALKPLVALCIRCVPCPLGFRCRAAMHLGWLVTAAALIASSFQDEPRPYYQDRSLLTIPVTQLTPDKMTRVNVDAPSHGAFYVMMMAVAALGYVVADVAADEVVSGLRPSDGLSETVEATMTTARVFATLTSFLFLGIGMSGSDYGGEFDFTLEYTQVMLGMGLVAVLPVLLISCTTSEAPRPRRAFTTSVRDMWTVLSNWAFQNVLLCQFLGGVLAGASATAVNPMALYYAGVQPLNDAVVSIVAILAVLGMLKCVSHKGWTVNYRHVLVLSTIVVLLCDVGTIMFTIWDIVRSQWFWIGLPVMDAIPSAFEYTITTVLVTEVTDPKAATTISEVVLSVSSIAASLGLVFSKLIDAPFDVRNEDIQSDTTHVRTHIMLTFLLAYAMRLLSLVWLWGLPRNASEAQAVQTCRRASGARAKLIVVVLALSFVVVVVVHALSVTASFAPIVAPVAQAMLAPTSMGLDSALHLPYAYFSTQIVTPGRDTNFSPLDVKNLIDLVVNKKPRMGRDRNYLERGPCH</sequence>
<name>A0ACC0VVF4_9STRA</name>
<proteinExistence type="predicted"/>
<evidence type="ECO:0000313" key="1">
    <source>
        <dbReference type="EMBL" id="KAI9910449.1"/>
    </source>
</evidence>
<organism evidence="1 2">
    <name type="scientific">Peronosclerospora sorghi</name>
    <dbReference type="NCBI Taxonomy" id="230839"/>
    <lineage>
        <taxon>Eukaryota</taxon>
        <taxon>Sar</taxon>
        <taxon>Stramenopiles</taxon>
        <taxon>Oomycota</taxon>
        <taxon>Peronosporomycetes</taxon>
        <taxon>Peronosporales</taxon>
        <taxon>Peronosporaceae</taxon>
        <taxon>Peronosclerospora</taxon>
    </lineage>
</organism>
<gene>
    <name evidence="1" type="ORF">PsorP6_010671</name>
</gene>
<evidence type="ECO:0000313" key="2">
    <source>
        <dbReference type="Proteomes" id="UP001163321"/>
    </source>
</evidence>
<comment type="caution">
    <text evidence="1">The sequence shown here is derived from an EMBL/GenBank/DDBJ whole genome shotgun (WGS) entry which is preliminary data.</text>
</comment>
<protein>
    <submittedName>
        <fullName evidence="1">Uncharacterized protein</fullName>
    </submittedName>
</protein>